<keyword evidence="2" id="KW-0597">Phosphoprotein</keyword>
<dbReference type="VEuPathDB" id="ToxoDB:CSUI_006904"/>
<dbReference type="InterPro" id="IPR016039">
    <property type="entry name" value="Thiolase-like"/>
</dbReference>
<reference evidence="5 6" key="1">
    <citation type="journal article" date="2017" name="Int. J. Parasitol.">
        <title>The genome of the protozoan parasite Cystoisospora suis and a reverse vaccinology approach to identify vaccine candidates.</title>
        <authorList>
            <person name="Palmieri N."/>
            <person name="Shrestha A."/>
            <person name="Ruttkowski B."/>
            <person name="Beck T."/>
            <person name="Vogl C."/>
            <person name="Tomley F."/>
            <person name="Blake D.P."/>
            <person name="Joachim A."/>
        </authorList>
    </citation>
    <scope>NUCLEOTIDE SEQUENCE [LARGE SCALE GENOMIC DNA]</scope>
    <source>
        <strain evidence="5 6">Wien I</strain>
    </source>
</reference>
<dbReference type="CDD" id="cd00833">
    <property type="entry name" value="PKS"/>
    <property type="match status" value="1"/>
</dbReference>
<dbReference type="InterPro" id="IPR050091">
    <property type="entry name" value="PKS_NRPS_Biosynth_Enz"/>
</dbReference>
<dbReference type="GeneID" id="94430265"/>
<sequence>MLLEFRDCVERIPASRLDVNKFFDPDPDAKGKMYVGEGGFIDGAEQFDSGFFGISEAEANEMDPRQRVALEVSYEALADAGYSTERLLGSNVGVFVGAMNHDKLYDDPCQLNSYSGTSNALAILSNRVSYTYGITGTSITIDTACSSSLVGMDLARSEMAQGDLAEALVIGINLILTADPYVQCCKARMLSPQCRCKTFAND</sequence>
<dbReference type="PANTHER" id="PTHR43775:SF37">
    <property type="entry name" value="SI:DKEY-61P9.11"/>
    <property type="match status" value="1"/>
</dbReference>
<evidence type="ECO:0000313" key="5">
    <source>
        <dbReference type="EMBL" id="PHJ19268.1"/>
    </source>
</evidence>
<evidence type="ECO:0000313" key="6">
    <source>
        <dbReference type="Proteomes" id="UP000221165"/>
    </source>
</evidence>
<dbReference type="InterPro" id="IPR018201">
    <property type="entry name" value="Ketoacyl_synth_AS"/>
</dbReference>
<dbReference type="GO" id="GO:0004312">
    <property type="term" value="F:fatty acid synthase activity"/>
    <property type="evidence" value="ECO:0007669"/>
    <property type="project" value="TreeGrafter"/>
</dbReference>
<dbReference type="EMBL" id="MIGC01003553">
    <property type="protein sequence ID" value="PHJ19268.1"/>
    <property type="molecule type" value="Genomic_DNA"/>
</dbReference>
<dbReference type="PANTHER" id="PTHR43775">
    <property type="entry name" value="FATTY ACID SYNTHASE"/>
    <property type="match status" value="1"/>
</dbReference>
<evidence type="ECO:0000259" key="4">
    <source>
        <dbReference type="PROSITE" id="PS52004"/>
    </source>
</evidence>
<dbReference type="InterPro" id="IPR014030">
    <property type="entry name" value="Ketoacyl_synth_N"/>
</dbReference>
<dbReference type="Proteomes" id="UP000221165">
    <property type="component" value="Unassembled WGS sequence"/>
</dbReference>
<dbReference type="Pfam" id="PF00109">
    <property type="entry name" value="ketoacyl-synt"/>
    <property type="match status" value="1"/>
</dbReference>
<dbReference type="GO" id="GO:0004315">
    <property type="term" value="F:3-oxoacyl-[acyl-carrier-protein] synthase activity"/>
    <property type="evidence" value="ECO:0007669"/>
    <property type="project" value="InterPro"/>
</dbReference>
<feature type="non-terminal residue" evidence="5">
    <location>
        <position position="202"/>
    </location>
</feature>
<dbReference type="SMART" id="SM00825">
    <property type="entry name" value="PKS_KS"/>
    <property type="match status" value="1"/>
</dbReference>
<evidence type="ECO:0000256" key="1">
    <source>
        <dbReference type="ARBA" id="ARBA00022450"/>
    </source>
</evidence>
<dbReference type="Gene3D" id="3.40.47.10">
    <property type="match status" value="1"/>
</dbReference>
<comment type="caution">
    <text evidence="5">The sequence shown here is derived from an EMBL/GenBank/DDBJ whole genome shotgun (WGS) entry which is preliminary data.</text>
</comment>
<evidence type="ECO:0000256" key="2">
    <source>
        <dbReference type="ARBA" id="ARBA00022553"/>
    </source>
</evidence>
<proteinExistence type="predicted"/>
<dbReference type="AlphaFoldDB" id="A0A2C6KRW0"/>
<evidence type="ECO:0000256" key="3">
    <source>
        <dbReference type="ARBA" id="ARBA00022679"/>
    </source>
</evidence>
<dbReference type="PROSITE" id="PS00606">
    <property type="entry name" value="KS3_1"/>
    <property type="match status" value="1"/>
</dbReference>
<dbReference type="PROSITE" id="PS52004">
    <property type="entry name" value="KS3_2"/>
    <property type="match status" value="1"/>
</dbReference>
<keyword evidence="3" id="KW-0808">Transferase</keyword>
<dbReference type="OrthoDB" id="435575at2759"/>
<dbReference type="GO" id="GO:0006633">
    <property type="term" value="P:fatty acid biosynthetic process"/>
    <property type="evidence" value="ECO:0007669"/>
    <property type="project" value="InterPro"/>
</dbReference>
<organism evidence="5 6">
    <name type="scientific">Cystoisospora suis</name>
    <dbReference type="NCBI Taxonomy" id="483139"/>
    <lineage>
        <taxon>Eukaryota</taxon>
        <taxon>Sar</taxon>
        <taxon>Alveolata</taxon>
        <taxon>Apicomplexa</taxon>
        <taxon>Conoidasida</taxon>
        <taxon>Coccidia</taxon>
        <taxon>Eucoccidiorida</taxon>
        <taxon>Eimeriorina</taxon>
        <taxon>Sarcocystidae</taxon>
        <taxon>Cystoisospora</taxon>
    </lineage>
</organism>
<name>A0A2C6KRW0_9APIC</name>
<dbReference type="SUPFAM" id="SSF53901">
    <property type="entry name" value="Thiolase-like"/>
    <property type="match status" value="1"/>
</dbReference>
<feature type="domain" description="Ketosynthase family 3 (KS3)" evidence="4">
    <location>
        <begin position="1"/>
        <end position="202"/>
    </location>
</feature>
<keyword evidence="6" id="KW-1185">Reference proteome</keyword>
<dbReference type="InterPro" id="IPR020841">
    <property type="entry name" value="PKS_Beta-ketoAc_synthase_dom"/>
</dbReference>
<protein>
    <submittedName>
        <fullName evidence="5">Soraphen polyketide synthase related</fullName>
    </submittedName>
</protein>
<gene>
    <name evidence="5" type="ORF">CSUI_006904</name>
</gene>
<dbReference type="RefSeq" id="XP_067920970.1">
    <property type="nucleotide sequence ID" value="XM_068067054.1"/>
</dbReference>
<keyword evidence="1" id="KW-0596">Phosphopantetheine</keyword>
<accession>A0A2C6KRW0</accession>